<organism evidence="15 16">
    <name type="scientific">Amphimedon queenslandica</name>
    <name type="common">Sponge</name>
    <dbReference type="NCBI Taxonomy" id="400682"/>
    <lineage>
        <taxon>Eukaryota</taxon>
        <taxon>Metazoa</taxon>
        <taxon>Porifera</taxon>
        <taxon>Demospongiae</taxon>
        <taxon>Heteroscleromorpha</taxon>
        <taxon>Haplosclerida</taxon>
        <taxon>Niphatidae</taxon>
        <taxon>Amphimedon</taxon>
    </lineage>
</organism>
<dbReference type="GO" id="GO:0004402">
    <property type="term" value="F:histone acetyltransferase activity"/>
    <property type="evidence" value="ECO:0007669"/>
    <property type="project" value="InterPro"/>
</dbReference>
<evidence type="ECO:0000256" key="11">
    <source>
        <dbReference type="ARBA" id="ARBA00048017"/>
    </source>
</evidence>
<dbReference type="KEGG" id="aqu:109591883"/>
<name>A0AAN0K1M8_AMPQE</name>
<evidence type="ECO:0000256" key="13">
    <source>
        <dbReference type="SAM" id="SignalP"/>
    </source>
</evidence>
<keyword evidence="8" id="KW-0805">Transcription regulation</keyword>
<dbReference type="SUPFAM" id="SSF57933">
    <property type="entry name" value="TAZ domain"/>
    <property type="match status" value="1"/>
</dbReference>
<dbReference type="RefSeq" id="XP_019863048.1">
    <property type="nucleotide sequence ID" value="XM_020007489.1"/>
</dbReference>
<evidence type="ECO:0000259" key="14">
    <source>
        <dbReference type="PROSITE" id="PS50134"/>
    </source>
</evidence>
<evidence type="ECO:0000256" key="9">
    <source>
        <dbReference type="ARBA" id="ARBA00023163"/>
    </source>
</evidence>
<dbReference type="GO" id="GO:0045944">
    <property type="term" value="P:positive regulation of transcription by RNA polymerase II"/>
    <property type="evidence" value="ECO:0007669"/>
    <property type="project" value="TreeGrafter"/>
</dbReference>
<dbReference type="GO" id="GO:0000123">
    <property type="term" value="C:histone acetyltransferase complex"/>
    <property type="evidence" value="ECO:0007669"/>
    <property type="project" value="TreeGrafter"/>
</dbReference>
<dbReference type="InterPro" id="IPR000197">
    <property type="entry name" value="Znf_TAZ"/>
</dbReference>
<evidence type="ECO:0000313" key="15">
    <source>
        <dbReference type="EnsemblMetazoa" id="XP_019863048.1"/>
    </source>
</evidence>
<comment type="catalytic activity">
    <reaction evidence="11">
        <text>L-lysyl-[protein] + acetyl-CoA = N(6)-acetyl-L-lysyl-[protein] + CoA + H(+)</text>
        <dbReference type="Rhea" id="RHEA:45948"/>
        <dbReference type="Rhea" id="RHEA-COMP:9752"/>
        <dbReference type="Rhea" id="RHEA-COMP:10731"/>
        <dbReference type="ChEBI" id="CHEBI:15378"/>
        <dbReference type="ChEBI" id="CHEBI:29969"/>
        <dbReference type="ChEBI" id="CHEBI:57287"/>
        <dbReference type="ChEBI" id="CHEBI:57288"/>
        <dbReference type="ChEBI" id="CHEBI:61930"/>
        <dbReference type="EC" id="2.3.1.48"/>
    </reaction>
</comment>
<keyword evidence="4 12" id="KW-0479">Metal-binding</keyword>
<dbReference type="GO" id="GO:0005667">
    <property type="term" value="C:transcription regulator complex"/>
    <property type="evidence" value="ECO:0007669"/>
    <property type="project" value="TreeGrafter"/>
</dbReference>
<evidence type="ECO:0000256" key="3">
    <source>
        <dbReference type="ARBA" id="ARBA00022679"/>
    </source>
</evidence>
<dbReference type="PANTHER" id="PTHR13808:SF1">
    <property type="entry name" value="HISTONE ACETYLTRANSFERASE"/>
    <property type="match status" value="1"/>
</dbReference>
<keyword evidence="16" id="KW-1185">Reference proteome</keyword>
<keyword evidence="13" id="KW-0732">Signal</keyword>
<dbReference type="EnsemblMetazoa" id="XM_020007489.1">
    <property type="protein sequence ID" value="XP_019863048.1"/>
    <property type="gene ID" value="LOC109591883"/>
</dbReference>
<dbReference type="Pfam" id="PF02135">
    <property type="entry name" value="zf-TAZ"/>
    <property type="match status" value="1"/>
</dbReference>
<evidence type="ECO:0000256" key="12">
    <source>
        <dbReference type="PROSITE-ProRule" id="PRU00203"/>
    </source>
</evidence>
<keyword evidence="5 12" id="KW-0863">Zinc-finger</keyword>
<evidence type="ECO:0000256" key="6">
    <source>
        <dbReference type="ARBA" id="ARBA00022833"/>
    </source>
</evidence>
<dbReference type="AlphaFoldDB" id="A0AAN0K1M8"/>
<evidence type="ECO:0000256" key="8">
    <source>
        <dbReference type="ARBA" id="ARBA00023015"/>
    </source>
</evidence>
<keyword evidence="7" id="KW-0156">Chromatin regulator</keyword>
<keyword evidence="6 12" id="KW-0862">Zinc</keyword>
<dbReference type="GO" id="GO:0005634">
    <property type="term" value="C:nucleus"/>
    <property type="evidence" value="ECO:0007669"/>
    <property type="project" value="UniProtKB-SubCell"/>
</dbReference>
<dbReference type="SMART" id="SM00551">
    <property type="entry name" value="ZnF_TAZ"/>
    <property type="match status" value="1"/>
</dbReference>
<dbReference type="Proteomes" id="UP000007879">
    <property type="component" value="Unassembled WGS sequence"/>
</dbReference>
<keyword evidence="10" id="KW-0539">Nucleus</keyword>
<evidence type="ECO:0000256" key="7">
    <source>
        <dbReference type="ARBA" id="ARBA00022853"/>
    </source>
</evidence>
<dbReference type="GO" id="GO:0031490">
    <property type="term" value="F:chromatin DNA binding"/>
    <property type="evidence" value="ECO:0007669"/>
    <property type="project" value="TreeGrafter"/>
</dbReference>
<dbReference type="PROSITE" id="PS50134">
    <property type="entry name" value="ZF_TAZ"/>
    <property type="match status" value="1"/>
</dbReference>
<reference evidence="15" key="2">
    <citation type="submission" date="2024-06" db="UniProtKB">
        <authorList>
            <consortium name="EnsemblMetazoa"/>
        </authorList>
    </citation>
    <scope>IDENTIFICATION</scope>
</reference>
<feature type="chain" id="PRO_5042839487" description="histone acetyltransferase" evidence="13">
    <location>
        <begin position="19"/>
        <end position="225"/>
    </location>
</feature>
<dbReference type="InterPro" id="IPR035898">
    <property type="entry name" value="TAZ_dom_sf"/>
</dbReference>
<dbReference type="InterPro" id="IPR013178">
    <property type="entry name" value="Histone_AcTrfase_Rtt109/CBP"/>
</dbReference>
<protein>
    <recommendedName>
        <fullName evidence="2">histone acetyltransferase</fullName>
        <ecNumber evidence="2">2.3.1.48</ecNumber>
    </recommendedName>
</protein>
<evidence type="ECO:0000256" key="4">
    <source>
        <dbReference type="ARBA" id="ARBA00022723"/>
    </source>
</evidence>
<dbReference type="Gene3D" id="1.20.1020.10">
    <property type="entry name" value="TAZ domain"/>
    <property type="match status" value="1"/>
</dbReference>
<dbReference type="GO" id="GO:0008270">
    <property type="term" value="F:zinc ion binding"/>
    <property type="evidence" value="ECO:0007669"/>
    <property type="project" value="UniProtKB-KW"/>
</dbReference>
<comment type="subcellular location">
    <subcellularLocation>
        <location evidence="1">Nucleus</location>
    </subcellularLocation>
</comment>
<proteinExistence type="predicted"/>
<sequence length="225" mass="26221">MFRQQLLVLLLHAHCCQQKEKEQQAHGGFRPCALPHCRTMKNVLNHMTECKTLSYCQFRFCSSSRQVIYHWKNCNQQECHTCKPIRAVRKGYYNLMQAFCASESVFQSVIKSCEIHEIISTSQVSMFLDDKVPLQGRIRQFMHYVMSKLSLYQSSKFLYVLTEFGNSDTQQSARLIIGVFAFSRQTIYPQYSHLLDTDTPKKQISSGICKNFIHVENLDGFSHLR</sequence>
<evidence type="ECO:0000256" key="2">
    <source>
        <dbReference type="ARBA" id="ARBA00013184"/>
    </source>
</evidence>
<feature type="zinc finger region" description="TAZ-type" evidence="12">
    <location>
        <begin position="1"/>
        <end position="85"/>
    </location>
</feature>
<accession>A0AAN0K1M8</accession>
<dbReference type="PANTHER" id="PTHR13808">
    <property type="entry name" value="CBP/P300-RELATED"/>
    <property type="match status" value="1"/>
</dbReference>
<keyword evidence="3" id="KW-0808">Transferase</keyword>
<dbReference type="EC" id="2.3.1.48" evidence="2"/>
<evidence type="ECO:0000256" key="5">
    <source>
        <dbReference type="ARBA" id="ARBA00022771"/>
    </source>
</evidence>
<dbReference type="GeneID" id="109591883"/>
<feature type="domain" description="TAZ-type" evidence="14">
    <location>
        <begin position="1"/>
        <end position="85"/>
    </location>
</feature>
<feature type="signal peptide" evidence="13">
    <location>
        <begin position="1"/>
        <end position="18"/>
    </location>
</feature>
<reference evidence="16" key="1">
    <citation type="journal article" date="2010" name="Nature">
        <title>The Amphimedon queenslandica genome and the evolution of animal complexity.</title>
        <authorList>
            <person name="Srivastava M."/>
            <person name="Simakov O."/>
            <person name="Chapman J."/>
            <person name="Fahey B."/>
            <person name="Gauthier M.E."/>
            <person name="Mitros T."/>
            <person name="Richards G.S."/>
            <person name="Conaco C."/>
            <person name="Dacre M."/>
            <person name="Hellsten U."/>
            <person name="Larroux C."/>
            <person name="Putnam N.H."/>
            <person name="Stanke M."/>
            <person name="Adamska M."/>
            <person name="Darling A."/>
            <person name="Degnan S.M."/>
            <person name="Oakley T.H."/>
            <person name="Plachetzki D.C."/>
            <person name="Zhai Y."/>
            <person name="Adamski M."/>
            <person name="Calcino A."/>
            <person name="Cummins S.F."/>
            <person name="Goodstein D.M."/>
            <person name="Harris C."/>
            <person name="Jackson D.J."/>
            <person name="Leys S.P."/>
            <person name="Shu S."/>
            <person name="Woodcroft B.J."/>
            <person name="Vervoort M."/>
            <person name="Kosik K.S."/>
            <person name="Manning G."/>
            <person name="Degnan B.M."/>
            <person name="Rokhsar D.S."/>
        </authorList>
    </citation>
    <scope>NUCLEOTIDE SEQUENCE [LARGE SCALE GENOMIC DNA]</scope>
</reference>
<keyword evidence="9" id="KW-0804">Transcription</keyword>
<evidence type="ECO:0000313" key="16">
    <source>
        <dbReference type="Proteomes" id="UP000007879"/>
    </source>
</evidence>
<evidence type="ECO:0000256" key="10">
    <source>
        <dbReference type="ARBA" id="ARBA00023242"/>
    </source>
</evidence>
<dbReference type="GO" id="GO:0003713">
    <property type="term" value="F:transcription coactivator activity"/>
    <property type="evidence" value="ECO:0007669"/>
    <property type="project" value="TreeGrafter"/>
</dbReference>
<evidence type="ECO:0000256" key="1">
    <source>
        <dbReference type="ARBA" id="ARBA00004123"/>
    </source>
</evidence>